<evidence type="ECO:0000313" key="3">
    <source>
        <dbReference type="Proteomes" id="UP000198362"/>
    </source>
</evidence>
<protein>
    <recommendedName>
        <fullName evidence="4">Peptidase inhibitor family I36</fullName>
    </recommendedName>
</protein>
<proteinExistence type="predicted"/>
<sequence>MKLGNTTGLVRRAISAAAAILLTVLVGLAVSSTAAQAIPPVEPGSGPPCSWAVPKDKSLCDGWVPYFEGQYNNYCRQSPTQQVGHVKIWAGSLLLADVFLNYNRGERTSAYPNGTCRTIYASIVAFHDVSCYAKVQRNSDGQSYATYEWDSNYSPVVYDADTTSYAWGICTYEGRSYSAQTGNY</sequence>
<dbReference type="OrthoDB" id="2863790at2"/>
<keyword evidence="3" id="KW-1185">Reference proteome</keyword>
<evidence type="ECO:0008006" key="4">
    <source>
        <dbReference type="Google" id="ProtNLM"/>
    </source>
</evidence>
<reference evidence="2 3" key="1">
    <citation type="submission" date="2017-06" db="EMBL/GenBank/DDBJ databases">
        <authorList>
            <person name="Kim H.J."/>
            <person name="Triplett B.A."/>
        </authorList>
    </citation>
    <scope>NUCLEOTIDE SEQUENCE [LARGE SCALE GENOMIC DNA]</scope>
    <source>
        <strain evidence="2 3">CGMCC 4.5593</strain>
    </source>
</reference>
<keyword evidence="1" id="KW-0732">Signal</keyword>
<feature type="chain" id="PRO_5012534517" description="Peptidase inhibitor family I36" evidence="1">
    <location>
        <begin position="38"/>
        <end position="184"/>
    </location>
</feature>
<gene>
    <name evidence="2" type="ORF">SAMN05421812_1218</name>
</gene>
<feature type="signal peptide" evidence="1">
    <location>
        <begin position="1"/>
        <end position="37"/>
    </location>
</feature>
<evidence type="ECO:0000313" key="2">
    <source>
        <dbReference type="EMBL" id="SNT65240.1"/>
    </source>
</evidence>
<evidence type="ECO:0000256" key="1">
    <source>
        <dbReference type="SAM" id="SignalP"/>
    </source>
</evidence>
<dbReference type="EMBL" id="FZPH01000021">
    <property type="protein sequence ID" value="SNT65240.1"/>
    <property type="molecule type" value="Genomic_DNA"/>
</dbReference>
<dbReference type="RefSeq" id="WP_089254940.1">
    <property type="nucleotide sequence ID" value="NZ_FZPH01000021.1"/>
</dbReference>
<dbReference type="Proteomes" id="UP000198362">
    <property type="component" value="Unassembled WGS sequence"/>
</dbReference>
<name>A0A239PDY3_9ACTN</name>
<accession>A0A239PDY3</accession>
<organism evidence="2 3">
    <name type="scientific">Asanoa hainanensis</name>
    <dbReference type="NCBI Taxonomy" id="560556"/>
    <lineage>
        <taxon>Bacteria</taxon>
        <taxon>Bacillati</taxon>
        <taxon>Actinomycetota</taxon>
        <taxon>Actinomycetes</taxon>
        <taxon>Micromonosporales</taxon>
        <taxon>Micromonosporaceae</taxon>
        <taxon>Asanoa</taxon>
    </lineage>
</organism>
<dbReference type="AlphaFoldDB" id="A0A239PDY3"/>